<dbReference type="AlphaFoldDB" id="A0A9P6IND2"/>
<organism evidence="1 2">
    <name type="scientific">Modicella reniformis</name>
    <dbReference type="NCBI Taxonomy" id="1440133"/>
    <lineage>
        <taxon>Eukaryota</taxon>
        <taxon>Fungi</taxon>
        <taxon>Fungi incertae sedis</taxon>
        <taxon>Mucoromycota</taxon>
        <taxon>Mortierellomycotina</taxon>
        <taxon>Mortierellomycetes</taxon>
        <taxon>Mortierellales</taxon>
        <taxon>Mortierellaceae</taxon>
        <taxon>Modicella</taxon>
    </lineage>
</organism>
<dbReference type="Proteomes" id="UP000749646">
    <property type="component" value="Unassembled WGS sequence"/>
</dbReference>
<reference evidence="1" key="1">
    <citation type="journal article" date="2020" name="Fungal Divers.">
        <title>Resolving the Mortierellaceae phylogeny through synthesis of multi-gene phylogenetics and phylogenomics.</title>
        <authorList>
            <person name="Vandepol N."/>
            <person name="Liber J."/>
            <person name="Desiro A."/>
            <person name="Na H."/>
            <person name="Kennedy M."/>
            <person name="Barry K."/>
            <person name="Grigoriev I.V."/>
            <person name="Miller A.N."/>
            <person name="O'Donnell K."/>
            <person name="Stajich J.E."/>
            <person name="Bonito G."/>
        </authorList>
    </citation>
    <scope>NUCLEOTIDE SEQUENCE</scope>
    <source>
        <strain evidence="1">MES-2147</strain>
    </source>
</reference>
<accession>A0A9P6IND2</accession>
<keyword evidence="2" id="KW-1185">Reference proteome</keyword>
<sequence>MDMTTDSGSMTVFGIRQGHGLYEKYEGCIQGHTCTLRKRNAFYKELYVVAHDSSALALCPGEPYLLPNIFFVMRGSLAFLVKKRKAHTHLHLFHPKPRLWEQPDGTYYIMDDPIVVEAMEGEPKAQGKKDPVCFEYLD</sequence>
<gene>
    <name evidence="1" type="ORF">BGZ65_010140</name>
</gene>
<proteinExistence type="predicted"/>
<name>A0A9P6IND2_9FUNG</name>
<evidence type="ECO:0000313" key="1">
    <source>
        <dbReference type="EMBL" id="KAF9939558.1"/>
    </source>
</evidence>
<protein>
    <submittedName>
        <fullName evidence="1">Uncharacterized protein</fullName>
    </submittedName>
</protein>
<comment type="caution">
    <text evidence="1">The sequence shown here is derived from an EMBL/GenBank/DDBJ whole genome shotgun (WGS) entry which is preliminary data.</text>
</comment>
<dbReference type="EMBL" id="JAAAHW010009521">
    <property type="protein sequence ID" value="KAF9939558.1"/>
    <property type="molecule type" value="Genomic_DNA"/>
</dbReference>
<evidence type="ECO:0000313" key="2">
    <source>
        <dbReference type="Proteomes" id="UP000749646"/>
    </source>
</evidence>